<dbReference type="Gramene" id="CDP18881">
    <property type="protein sequence ID" value="CDP18881"/>
    <property type="gene ID" value="GSCOC_T00005832001"/>
</dbReference>
<keyword evidence="4" id="KW-1133">Transmembrane helix</keyword>
<evidence type="ECO:0000256" key="2">
    <source>
        <dbReference type="ARBA" id="ARBA00023004"/>
    </source>
</evidence>
<sequence>MGESAVDSTFEQALVHRPKPTRREDEGIPLIDLSVLNSPHTDADLARLFSETGNVINHGVPLEYREKIELGSRKFFALPKEEKLKVRRSGVGLLGCFTATNYLHGRDMNHFKESNLMCALTYTKQTLMLKIICIFIQYWRMIILLIFLLSLIREIIVTYIIILAQNQQYLLSLS</sequence>
<feature type="domain" description="Non-haem dioxygenase N-terminal" evidence="5">
    <location>
        <begin position="28"/>
        <end position="100"/>
    </location>
</feature>
<dbReference type="Gene3D" id="2.60.120.330">
    <property type="entry name" value="B-lactam Antibiotic, Isopenicillin N Synthase, Chain"/>
    <property type="match status" value="1"/>
</dbReference>
<dbReference type="GO" id="GO:0016706">
    <property type="term" value="F:2-oxoglutarate-dependent dioxygenase activity"/>
    <property type="evidence" value="ECO:0007669"/>
    <property type="project" value="UniProtKB-ARBA"/>
</dbReference>
<dbReference type="SUPFAM" id="SSF51197">
    <property type="entry name" value="Clavaminate synthase-like"/>
    <property type="match status" value="1"/>
</dbReference>
<dbReference type="InterPro" id="IPR026992">
    <property type="entry name" value="DIOX_N"/>
</dbReference>
<dbReference type="InterPro" id="IPR027443">
    <property type="entry name" value="IPNS-like_sf"/>
</dbReference>
<feature type="region of interest" description="Disordered" evidence="3">
    <location>
        <begin position="1"/>
        <end position="23"/>
    </location>
</feature>
<evidence type="ECO:0000259" key="5">
    <source>
        <dbReference type="Pfam" id="PF14226"/>
    </source>
</evidence>
<dbReference type="GO" id="GO:0046872">
    <property type="term" value="F:metal ion binding"/>
    <property type="evidence" value="ECO:0007669"/>
    <property type="project" value="UniProtKB-KW"/>
</dbReference>
<feature type="compositionally biased region" description="Polar residues" evidence="3">
    <location>
        <begin position="1"/>
        <end position="11"/>
    </location>
</feature>
<proteinExistence type="predicted"/>
<accession>A0A068VDR0</accession>
<keyword evidence="4" id="KW-0812">Transmembrane</keyword>
<organism evidence="6 7">
    <name type="scientific">Coffea canephora</name>
    <name type="common">Robusta coffee</name>
    <dbReference type="NCBI Taxonomy" id="49390"/>
    <lineage>
        <taxon>Eukaryota</taxon>
        <taxon>Viridiplantae</taxon>
        <taxon>Streptophyta</taxon>
        <taxon>Embryophyta</taxon>
        <taxon>Tracheophyta</taxon>
        <taxon>Spermatophyta</taxon>
        <taxon>Magnoliopsida</taxon>
        <taxon>eudicotyledons</taxon>
        <taxon>Gunneridae</taxon>
        <taxon>Pentapetalae</taxon>
        <taxon>asterids</taxon>
        <taxon>lamiids</taxon>
        <taxon>Gentianales</taxon>
        <taxon>Rubiaceae</taxon>
        <taxon>Ixoroideae</taxon>
        <taxon>Gardenieae complex</taxon>
        <taxon>Bertiereae - Coffeeae clade</taxon>
        <taxon>Coffeeae</taxon>
        <taxon>Coffea</taxon>
    </lineage>
</organism>
<dbReference type="InParanoid" id="A0A068VDR0"/>
<dbReference type="PhylomeDB" id="A0A068VDR0"/>
<keyword evidence="2" id="KW-0408">Iron</keyword>
<dbReference type="AlphaFoldDB" id="A0A068VDR0"/>
<reference evidence="7" key="1">
    <citation type="journal article" date="2014" name="Science">
        <title>The coffee genome provides insight into the convergent evolution of caffeine biosynthesis.</title>
        <authorList>
            <person name="Denoeud F."/>
            <person name="Carretero-Paulet L."/>
            <person name="Dereeper A."/>
            <person name="Droc G."/>
            <person name="Guyot R."/>
            <person name="Pietrella M."/>
            <person name="Zheng C."/>
            <person name="Alberti A."/>
            <person name="Anthony F."/>
            <person name="Aprea G."/>
            <person name="Aury J.M."/>
            <person name="Bento P."/>
            <person name="Bernard M."/>
            <person name="Bocs S."/>
            <person name="Campa C."/>
            <person name="Cenci A."/>
            <person name="Combes M.C."/>
            <person name="Crouzillat D."/>
            <person name="Da Silva C."/>
            <person name="Daddiego L."/>
            <person name="De Bellis F."/>
            <person name="Dussert S."/>
            <person name="Garsmeur O."/>
            <person name="Gayraud T."/>
            <person name="Guignon V."/>
            <person name="Jahn K."/>
            <person name="Jamilloux V."/>
            <person name="Joet T."/>
            <person name="Labadie K."/>
            <person name="Lan T."/>
            <person name="Leclercq J."/>
            <person name="Lepelley M."/>
            <person name="Leroy T."/>
            <person name="Li L.T."/>
            <person name="Librado P."/>
            <person name="Lopez L."/>
            <person name="Munoz A."/>
            <person name="Noel B."/>
            <person name="Pallavicini A."/>
            <person name="Perrotta G."/>
            <person name="Poncet V."/>
            <person name="Pot D."/>
            <person name="Priyono X."/>
            <person name="Rigoreau M."/>
            <person name="Rouard M."/>
            <person name="Rozas J."/>
            <person name="Tranchant-Dubreuil C."/>
            <person name="VanBuren R."/>
            <person name="Zhang Q."/>
            <person name="Andrade A.C."/>
            <person name="Argout X."/>
            <person name="Bertrand B."/>
            <person name="de Kochko A."/>
            <person name="Graziosi G."/>
            <person name="Henry R.J."/>
            <person name="Jayarama X."/>
            <person name="Ming R."/>
            <person name="Nagai C."/>
            <person name="Rounsley S."/>
            <person name="Sankoff D."/>
            <person name="Giuliano G."/>
            <person name="Albert V.A."/>
            <person name="Wincker P."/>
            <person name="Lashermes P."/>
        </authorList>
    </citation>
    <scope>NUCLEOTIDE SEQUENCE [LARGE SCALE GENOMIC DNA]</scope>
    <source>
        <strain evidence="7">cv. DH200-94</strain>
    </source>
</reference>
<gene>
    <name evidence="6" type="ORF">GSCOC_T00005832001</name>
</gene>
<protein>
    <submittedName>
        <fullName evidence="6">DH200=94 genomic scaffold, scaffold_299</fullName>
    </submittedName>
</protein>
<evidence type="ECO:0000313" key="7">
    <source>
        <dbReference type="Proteomes" id="UP000295252"/>
    </source>
</evidence>
<keyword evidence="1" id="KW-0479">Metal-binding</keyword>
<evidence type="ECO:0000256" key="3">
    <source>
        <dbReference type="SAM" id="MobiDB-lite"/>
    </source>
</evidence>
<keyword evidence="7" id="KW-1185">Reference proteome</keyword>
<dbReference type="STRING" id="49390.A0A068VDR0"/>
<dbReference type="EMBL" id="HG739383">
    <property type="protein sequence ID" value="CDP18881.1"/>
    <property type="molecule type" value="Genomic_DNA"/>
</dbReference>
<evidence type="ECO:0000256" key="4">
    <source>
        <dbReference type="SAM" id="Phobius"/>
    </source>
</evidence>
<name>A0A068VDR0_COFCA</name>
<feature type="transmembrane region" description="Helical" evidence="4">
    <location>
        <begin position="138"/>
        <end position="164"/>
    </location>
</feature>
<evidence type="ECO:0000256" key="1">
    <source>
        <dbReference type="ARBA" id="ARBA00022723"/>
    </source>
</evidence>
<keyword evidence="4" id="KW-0472">Membrane</keyword>
<dbReference type="Pfam" id="PF14226">
    <property type="entry name" value="DIOX_N"/>
    <property type="match status" value="1"/>
</dbReference>
<evidence type="ECO:0000313" key="6">
    <source>
        <dbReference type="EMBL" id="CDP18881.1"/>
    </source>
</evidence>
<dbReference type="Proteomes" id="UP000295252">
    <property type="component" value="Unassembled WGS sequence"/>
</dbReference>